<accession>A0ACB8C7U6</accession>
<dbReference type="EMBL" id="CM023477">
    <property type="protein sequence ID" value="KAH7936955.1"/>
    <property type="molecule type" value="Genomic_DNA"/>
</dbReference>
<name>A0ACB8C7U6_DERSI</name>
<proteinExistence type="predicted"/>
<comment type="caution">
    <text evidence="1">The sequence shown here is derived from an EMBL/GenBank/DDBJ whole genome shotgun (WGS) entry which is preliminary data.</text>
</comment>
<keyword evidence="2" id="KW-1185">Reference proteome</keyword>
<gene>
    <name evidence="1" type="ORF">HPB49_006606</name>
</gene>
<dbReference type="Proteomes" id="UP000821865">
    <property type="component" value="Chromosome 8"/>
</dbReference>
<evidence type="ECO:0000313" key="1">
    <source>
        <dbReference type="EMBL" id="KAH7936955.1"/>
    </source>
</evidence>
<sequence length="525" mass="57139">MDPASRGIPRYPAAFYGGSTLAAGRCGDERHLRLTPQNNGGQWAGVDASLGQAGRPFCRPNSKAEPRKIVAQAQQEDRGNAVAEGHSNVQASECTAPSVLPSGSSKAPSGRSSASYSFRRHHYVTEDDDDSWTDSVSSSSTTTSSAHCCVCNVNNDSDKIARGGRRQRSRSGYKLAGTPFPWTTCVPMVGLTTLAALLLLFAISIVVRSQRLALRFPATQYIDEGVQEKASPRATTANTGGALVPQERLAEESTPRVSIGLQPNSVTESIREKVTLSPSITGAKRSMQRVSKRATSNQKSKTALSSTPSSRNEDDARGAGLDKLVFPFRTTPCGAVYYTFCERAPREFHYRRAANACVETDLAAVGEVCNRGANRFSSLDLCLESCVSAEHPADECFERPLFTRCARQDALSSWWHFEGEKCVPWTFPSGGCPANGSAVFPTAQECEKRCRHHGARCRRAEVVACGRRHLKYPYFAHLYSKEGRVRCLRSSETLMQGHQCLAGANRFRSREACHASCKNQPPSKG</sequence>
<evidence type="ECO:0000313" key="2">
    <source>
        <dbReference type="Proteomes" id="UP000821865"/>
    </source>
</evidence>
<reference evidence="1" key="1">
    <citation type="submission" date="2020-05" db="EMBL/GenBank/DDBJ databases">
        <title>Large-scale comparative analyses of tick genomes elucidate their genetic diversity and vector capacities.</title>
        <authorList>
            <person name="Jia N."/>
            <person name="Wang J."/>
            <person name="Shi W."/>
            <person name="Du L."/>
            <person name="Sun Y."/>
            <person name="Zhan W."/>
            <person name="Jiang J."/>
            <person name="Wang Q."/>
            <person name="Zhang B."/>
            <person name="Ji P."/>
            <person name="Sakyi L.B."/>
            <person name="Cui X."/>
            <person name="Yuan T."/>
            <person name="Jiang B."/>
            <person name="Yang W."/>
            <person name="Lam T.T.-Y."/>
            <person name="Chang Q."/>
            <person name="Ding S."/>
            <person name="Wang X."/>
            <person name="Zhu J."/>
            <person name="Ruan X."/>
            <person name="Zhao L."/>
            <person name="Wei J."/>
            <person name="Que T."/>
            <person name="Du C."/>
            <person name="Cheng J."/>
            <person name="Dai P."/>
            <person name="Han X."/>
            <person name="Huang E."/>
            <person name="Gao Y."/>
            <person name="Liu J."/>
            <person name="Shao H."/>
            <person name="Ye R."/>
            <person name="Li L."/>
            <person name="Wei W."/>
            <person name="Wang X."/>
            <person name="Wang C."/>
            <person name="Yang T."/>
            <person name="Huo Q."/>
            <person name="Li W."/>
            <person name="Guo W."/>
            <person name="Chen H."/>
            <person name="Zhou L."/>
            <person name="Ni X."/>
            <person name="Tian J."/>
            <person name="Zhou Y."/>
            <person name="Sheng Y."/>
            <person name="Liu T."/>
            <person name="Pan Y."/>
            <person name="Xia L."/>
            <person name="Li J."/>
            <person name="Zhao F."/>
            <person name="Cao W."/>
        </authorList>
    </citation>
    <scope>NUCLEOTIDE SEQUENCE</scope>
    <source>
        <strain evidence="1">Dsil-2018</strain>
    </source>
</reference>
<organism evidence="1 2">
    <name type="scientific">Dermacentor silvarum</name>
    <name type="common">Tick</name>
    <dbReference type="NCBI Taxonomy" id="543639"/>
    <lineage>
        <taxon>Eukaryota</taxon>
        <taxon>Metazoa</taxon>
        <taxon>Ecdysozoa</taxon>
        <taxon>Arthropoda</taxon>
        <taxon>Chelicerata</taxon>
        <taxon>Arachnida</taxon>
        <taxon>Acari</taxon>
        <taxon>Parasitiformes</taxon>
        <taxon>Ixodida</taxon>
        <taxon>Ixodoidea</taxon>
        <taxon>Ixodidae</taxon>
        <taxon>Rhipicephalinae</taxon>
        <taxon>Dermacentor</taxon>
    </lineage>
</organism>
<protein>
    <submittedName>
        <fullName evidence="1">Uncharacterized protein</fullName>
    </submittedName>
</protein>